<dbReference type="InterPro" id="IPR001347">
    <property type="entry name" value="SIS_dom"/>
</dbReference>
<feature type="domain" description="SIS" evidence="2">
    <location>
        <begin position="30"/>
        <end position="179"/>
    </location>
</feature>
<dbReference type="AlphaFoldDB" id="A0A2K8KN96"/>
<dbReference type="Pfam" id="PF01380">
    <property type="entry name" value="SIS"/>
    <property type="match status" value="2"/>
</dbReference>
<dbReference type="Gene3D" id="3.40.50.10490">
    <property type="entry name" value="Glucose-6-phosphate isomerase like protein, domain 1"/>
    <property type="match status" value="2"/>
</dbReference>
<evidence type="ECO:0000256" key="1">
    <source>
        <dbReference type="ARBA" id="ARBA00022737"/>
    </source>
</evidence>
<protein>
    <submittedName>
        <fullName evidence="3">Tagatose-6-phosphate ketose/aldose isomerase</fullName>
    </submittedName>
</protein>
<dbReference type="CDD" id="cd05008">
    <property type="entry name" value="SIS_GlmS_GlmD_1"/>
    <property type="match status" value="1"/>
</dbReference>
<reference evidence="3 4" key="1">
    <citation type="submission" date="2017-11" db="EMBL/GenBank/DDBJ databases">
        <title>Complete genome sequence of Spiroplasma clarkii CN-5 (DSM 19994).</title>
        <authorList>
            <person name="Tsai Y.-M."/>
            <person name="Chang A."/>
            <person name="Lo W.-S."/>
            <person name="Kuo C.-H."/>
        </authorList>
    </citation>
    <scope>NUCLEOTIDE SEQUENCE [LARGE SCALE GENOMIC DNA]</scope>
    <source>
        <strain evidence="3 4">CN-5</strain>
    </source>
</reference>
<evidence type="ECO:0000313" key="4">
    <source>
        <dbReference type="Proteomes" id="UP000231179"/>
    </source>
</evidence>
<dbReference type="GO" id="GO:0009401">
    <property type="term" value="P:phosphoenolpyruvate-dependent sugar phosphotransferase system"/>
    <property type="evidence" value="ECO:0007669"/>
    <property type="project" value="TreeGrafter"/>
</dbReference>
<dbReference type="SUPFAM" id="SSF53697">
    <property type="entry name" value="SIS domain"/>
    <property type="match status" value="1"/>
</dbReference>
<gene>
    <name evidence="3" type="primary">agaS</name>
    <name evidence="3" type="ORF">SCLAR_v1c00710</name>
</gene>
<dbReference type="PROSITE" id="PS51464">
    <property type="entry name" value="SIS"/>
    <property type="match status" value="2"/>
</dbReference>
<dbReference type="PANTHER" id="PTHR32502">
    <property type="entry name" value="N-ACETYLGALACTOSAMINE PERMEASE II COMPONENT-RELATED"/>
    <property type="match status" value="1"/>
</dbReference>
<dbReference type="GO" id="GO:1901135">
    <property type="term" value="P:carbohydrate derivative metabolic process"/>
    <property type="evidence" value="ECO:0007669"/>
    <property type="project" value="InterPro"/>
</dbReference>
<dbReference type="RefSeq" id="WP_100253970.1">
    <property type="nucleotide sequence ID" value="NZ_CP024870.1"/>
</dbReference>
<dbReference type="GO" id="GO:0005886">
    <property type="term" value="C:plasma membrane"/>
    <property type="evidence" value="ECO:0007669"/>
    <property type="project" value="TreeGrafter"/>
</dbReference>
<dbReference type="Proteomes" id="UP000231179">
    <property type="component" value="Chromosome"/>
</dbReference>
<dbReference type="GO" id="GO:0016853">
    <property type="term" value="F:isomerase activity"/>
    <property type="evidence" value="ECO:0007669"/>
    <property type="project" value="UniProtKB-KW"/>
</dbReference>
<evidence type="ECO:0000259" key="2">
    <source>
        <dbReference type="PROSITE" id="PS51464"/>
    </source>
</evidence>
<dbReference type="EMBL" id="CP024870">
    <property type="protein sequence ID" value="ATX70406.1"/>
    <property type="molecule type" value="Genomic_DNA"/>
</dbReference>
<evidence type="ECO:0000313" key="3">
    <source>
        <dbReference type="EMBL" id="ATX70406.1"/>
    </source>
</evidence>
<proteinExistence type="predicted"/>
<keyword evidence="4" id="KW-1185">Reference proteome</keyword>
<dbReference type="InterPro" id="IPR035466">
    <property type="entry name" value="GlmS/AgaS_SIS"/>
</dbReference>
<dbReference type="GO" id="GO:0097367">
    <property type="term" value="F:carbohydrate derivative binding"/>
    <property type="evidence" value="ECO:0007669"/>
    <property type="project" value="InterPro"/>
</dbReference>
<keyword evidence="3" id="KW-0413">Isomerase</keyword>
<feature type="domain" description="SIS" evidence="2">
    <location>
        <begin position="200"/>
        <end position="349"/>
    </location>
</feature>
<dbReference type="InterPro" id="IPR046348">
    <property type="entry name" value="SIS_dom_sf"/>
</dbReference>
<keyword evidence="1" id="KW-0677">Repeat</keyword>
<accession>A0A2K8KN96</accession>
<dbReference type="InterPro" id="IPR050303">
    <property type="entry name" value="GatZ_KbaZ_carbometab"/>
</dbReference>
<sequence length="368" mass="41204">MSNNTLKEIKQQPQVWEKVLHELQANQKEWLEFLKPLKNHKVIFTGAGTSEFIGNALVGYCRQHQLDAEAIASTDIVSAPTKYLLNKPTILVSFARSGNSPESVGAVDLANQFVDDIVHIIITCNKDGQLYQNGLKQVKTKMFLLPAEANDLGFAMTSSYSGMMLAAWGIVKLAQADFDIKKIDAELKNFSGLTNYLETEANKLSDLDFERIVYLGSGCNQAFAQESRLKLLELTQGQFPAFFDNTLAFRHGPKSILNEKTIVFMLVSASSYERKYDLDLIKELSQQKQIKKLIMLDALDENNLAKQGELVTLNGQLHEEIFIGLAYIYLLQIFAVNKSIQQGLNPDNPCPTGEVNRVVQGVVIYPYE</sequence>
<organism evidence="3 4">
    <name type="scientific">Spiroplasma clarkii</name>
    <dbReference type="NCBI Taxonomy" id="2139"/>
    <lineage>
        <taxon>Bacteria</taxon>
        <taxon>Bacillati</taxon>
        <taxon>Mycoplasmatota</taxon>
        <taxon>Mollicutes</taxon>
        <taxon>Entomoplasmatales</taxon>
        <taxon>Spiroplasmataceae</taxon>
        <taxon>Spiroplasma</taxon>
    </lineage>
</organism>
<dbReference type="PANTHER" id="PTHR32502:SF3">
    <property type="entry name" value="D-GALACTOSAMINE-6-PHOSPHATE DEAMINASE AGAS-RELATED"/>
    <property type="match status" value="1"/>
</dbReference>
<name>A0A2K8KN96_9MOLU</name>